<proteinExistence type="inferred from homology"/>
<evidence type="ECO:0000256" key="2">
    <source>
        <dbReference type="ARBA" id="ARBA00022679"/>
    </source>
</evidence>
<feature type="domain" description="Carbohydrate kinase PfkB" evidence="4">
    <location>
        <begin position="56"/>
        <end position="316"/>
    </location>
</feature>
<dbReference type="PANTHER" id="PTHR43320:SF3">
    <property type="entry name" value="CARBOHYDRATE KINASE PFKB DOMAIN-CONTAINING PROTEIN"/>
    <property type="match status" value="1"/>
</dbReference>
<evidence type="ECO:0000256" key="3">
    <source>
        <dbReference type="ARBA" id="ARBA00022777"/>
    </source>
</evidence>
<dbReference type="EMBL" id="CP014230">
    <property type="protein sequence ID" value="AMD93424.1"/>
    <property type="molecule type" value="Genomic_DNA"/>
</dbReference>
<dbReference type="CDD" id="cd01168">
    <property type="entry name" value="adenosine_kinase"/>
    <property type="match status" value="1"/>
</dbReference>
<evidence type="ECO:0000313" key="5">
    <source>
        <dbReference type="EMBL" id="AMD93424.1"/>
    </source>
</evidence>
<dbReference type="PANTHER" id="PTHR43320">
    <property type="entry name" value="SUGAR KINASE"/>
    <property type="match status" value="1"/>
</dbReference>
<keyword evidence="3 5" id="KW-0418">Kinase</keyword>
<keyword evidence="6" id="KW-1185">Reference proteome</keyword>
<accession>A0A120KNZ2</accession>
<comment type="similarity">
    <text evidence="1">Belongs to the carbohydrate kinase PfkB family.</text>
</comment>
<dbReference type="RefSeq" id="WP_066606912.1">
    <property type="nucleotide sequence ID" value="NZ_CP014230.1"/>
</dbReference>
<evidence type="ECO:0000313" key="6">
    <source>
        <dbReference type="Proteomes" id="UP000063964"/>
    </source>
</evidence>
<dbReference type="InterPro" id="IPR029056">
    <property type="entry name" value="Ribokinase-like"/>
</dbReference>
<dbReference type="InterPro" id="IPR052700">
    <property type="entry name" value="Carb_kinase_PfkB-like"/>
</dbReference>
<dbReference type="Gene3D" id="3.40.1190.20">
    <property type="match status" value="1"/>
</dbReference>
<dbReference type="STRING" id="888061.AXF15_10165"/>
<gene>
    <name evidence="5" type="ORF">AXF15_10165</name>
</gene>
<reference evidence="6" key="1">
    <citation type="submission" date="2016-02" db="EMBL/GenBank/DDBJ databases">
        <authorList>
            <person name="Holder M.E."/>
            <person name="Ajami N.J."/>
            <person name="Petrosino J.F."/>
        </authorList>
    </citation>
    <scope>NUCLEOTIDE SEQUENCE [LARGE SCALE GENOMIC DNA]</scope>
    <source>
        <strain evidence="6">DSM 12838</strain>
    </source>
</reference>
<dbReference type="OrthoDB" id="9779730at2"/>
<dbReference type="InterPro" id="IPR002173">
    <property type="entry name" value="Carboh/pur_kinase_PfkB_CS"/>
</dbReference>
<protein>
    <submittedName>
        <fullName evidence="5">Sugar kinase</fullName>
    </submittedName>
</protein>
<evidence type="ECO:0000259" key="4">
    <source>
        <dbReference type="Pfam" id="PF00294"/>
    </source>
</evidence>
<organism evidence="5 6">
    <name type="scientific">Desulfomicrobium orale DSM 12838</name>
    <dbReference type="NCBI Taxonomy" id="888061"/>
    <lineage>
        <taxon>Bacteria</taxon>
        <taxon>Pseudomonadati</taxon>
        <taxon>Thermodesulfobacteriota</taxon>
        <taxon>Desulfovibrionia</taxon>
        <taxon>Desulfovibrionales</taxon>
        <taxon>Desulfomicrobiaceae</taxon>
        <taxon>Desulfomicrobium</taxon>
    </lineage>
</organism>
<keyword evidence="2" id="KW-0808">Transferase</keyword>
<dbReference type="PROSITE" id="PS00584">
    <property type="entry name" value="PFKB_KINASES_2"/>
    <property type="match status" value="1"/>
</dbReference>
<evidence type="ECO:0000256" key="1">
    <source>
        <dbReference type="ARBA" id="ARBA00010688"/>
    </source>
</evidence>
<dbReference type="KEGG" id="doa:AXF15_10165"/>
<sequence length="333" mass="36244">MQRYDVYGMGNALVDMEFSVDDGFLETMGVEKGYMTLVDEQRQFELLEFLRDEPAHRSGGGSAANTVVGSALFGSKAFYSCLVSNDEMGDFYTGELRRAGVDTNLTIRRADGVTGKCLVMVTPDAERTMNTYLGISESLSRDEIQPDALRDSQYLYVEGYLVTSPTARPAVVHAREIAREAGVKTAVSFSDPSMVRYFRLGLEEIVGQGVDLLFCNREEALLWGGCRTLAKAVDELRRIAGTFAVTLGADGALVYDGDSLHEIDPFPASAVDTNGAGDMFAGAFLYGITHGMDHARAGRFASLAASKVVGVFGPRLKPEEYERTLAEFLALKP</sequence>
<dbReference type="GO" id="GO:0016301">
    <property type="term" value="F:kinase activity"/>
    <property type="evidence" value="ECO:0007669"/>
    <property type="project" value="UniProtKB-KW"/>
</dbReference>
<dbReference type="InterPro" id="IPR011611">
    <property type="entry name" value="PfkB_dom"/>
</dbReference>
<name>A0A120KNZ2_9BACT</name>
<dbReference type="SUPFAM" id="SSF53613">
    <property type="entry name" value="Ribokinase-like"/>
    <property type="match status" value="1"/>
</dbReference>
<dbReference type="Proteomes" id="UP000063964">
    <property type="component" value="Chromosome"/>
</dbReference>
<dbReference type="AlphaFoldDB" id="A0A120KNZ2"/>
<dbReference type="Pfam" id="PF00294">
    <property type="entry name" value="PfkB"/>
    <property type="match status" value="1"/>
</dbReference>